<dbReference type="InterPro" id="IPR032416">
    <property type="entry name" value="Peptidase_M24_C"/>
</dbReference>
<evidence type="ECO:0000256" key="2">
    <source>
        <dbReference type="ARBA" id="ARBA00022723"/>
    </source>
</evidence>
<comment type="similarity">
    <text evidence="1">Belongs to the peptidase M24B family.</text>
</comment>
<feature type="domain" description="Creatinase N-terminal" evidence="5">
    <location>
        <begin position="7"/>
        <end position="131"/>
    </location>
</feature>
<dbReference type="Proteomes" id="UP000193118">
    <property type="component" value="Unassembled WGS sequence"/>
</dbReference>
<comment type="caution">
    <text evidence="7">The sequence shown here is derived from an EMBL/GenBank/DDBJ whole genome shotgun (WGS) entry which is preliminary data.</text>
</comment>
<dbReference type="InterPro" id="IPR029149">
    <property type="entry name" value="Creatin/AminoP/Spt16_N"/>
</dbReference>
<evidence type="ECO:0000259" key="4">
    <source>
        <dbReference type="Pfam" id="PF00557"/>
    </source>
</evidence>
<dbReference type="Pfam" id="PF16189">
    <property type="entry name" value="Creatinase_N_2"/>
    <property type="match status" value="1"/>
</dbReference>
<dbReference type="GO" id="GO:0046872">
    <property type="term" value="F:metal ion binding"/>
    <property type="evidence" value="ECO:0007669"/>
    <property type="project" value="UniProtKB-KW"/>
</dbReference>
<keyword evidence="2" id="KW-0479">Metal-binding</keyword>
<keyword evidence="7" id="KW-0645">Protease</keyword>
<dbReference type="EMBL" id="MTBO01000017">
    <property type="protein sequence ID" value="OSI16201.1"/>
    <property type="molecule type" value="Genomic_DNA"/>
</dbReference>
<feature type="domain" description="Peptidase M24 C-terminal" evidence="6">
    <location>
        <begin position="537"/>
        <end position="595"/>
    </location>
</feature>
<dbReference type="PANTHER" id="PTHR43763">
    <property type="entry name" value="XAA-PRO AMINOPEPTIDASE 1"/>
    <property type="match status" value="1"/>
</dbReference>
<name>A0A1X3D8Z6_9NEIS</name>
<dbReference type="Gene3D" id="3.40.350.10">
    <property type="entry name" value="Creatinase/prolidase N-terminal domain"/>
    <property type="match status" value="2"/>
</dbReference>
<dbReference type="STRING" id="194197.BWD09_07595"/>
<evidence type="ECO:0000256" key="3">
    <source>
        <dbReference type="ARBA" id="ARBA00022801"/>
    </source>
</evidence>
<dbReference type="InterPro" id="IPR036005">
    <property type="entry name" value="Creatinase/aminopeptidase-like"/>
</dbReference>
<evidence type="ECO:0000313" key="7">
    <source>
        <dbReference type="EMBL" id="OSI16201.1"/>
    </source>
</evidence>
<gene>
    <name evidence="7" type="ORF">BWD09_07595</name>
</gene>
<dbReference type="SUPFAM" id="SSF55920">
    <property type="entry name" value="Creatinase/aminopeptidase"/>
    <property type="match status" value="1"/>
</dbReference>
<dbReference type="GO" id="GO:0070006">
    <property type="term" value="F:metalloaminopeptidase activity"/>
    <property type="evidence" value="ECO:0007669"/>
    <property type="project" value="InterPro"/>
</dbReference>
<keyword evidence="8" id="KW-1185">Reference proteome</keyword>
<organism evidence="7 8">
    <name type="scientific">Neisseria dentiae</name>
    <dbReference type="NCBI Taxonomy" id="194197"/>
    <lineage>
        <taxon>Bacteria</taxon>
        <taxon>Pseudomonadati</taxon>
        <taxon>Pseudomonadota</taxon>
        <taxon>Betaproteobacteria</taxon>
        <taxon>Neisseriales</taxon>
        <taxon>Neisseriaceae</taxon>
        <taxon>Neisseria</taxon>
    </lineage>
</organism>
<feature type="domain" description="Peptidase M24" evidence="4">
    <location>
        <begin position="307"/>
        <end position="522"/>
    </location>
</feature>
<dbReference type="InterPro" id="IPR000994">
    <property type="entry name" value="Pept_M24"/>
</dbReference>
<dbReference type="InterPro" id="IPR050422">
    <property type="entry name" value="X-Pro_aminopeptidase_P"/>
</dbReference>
<dbReference type="InterPro" id="IPR033740">
    <property type="entry name" value="Pept_M24B"/>
</dbReference>
<evidence type="ECO:0000313" key="8">
    <source>
        <dbReference type="Proteomes" id="UP000193118"/>
    </source>
</evidence>
<dbReference type="Pfam" id="PF01321">
    <property type="entry name" value="Creatinase_N"/>
    <property type="match status" value="1"/>
</dbReference>
<dbReference type="CDD" id="cd01085">
    <property type="entry name" value="APP"/>
    <property type="match status" value="1"/>
</dbReference>
<dbReference type="SUPFAM" id="SSF53092">
    <property type="entry name" value="Creatinase/prolidase N-terminal domain"/>
    <property type="match status" value="2"/>
</dbReference>
<dbReference type="FunFam" id="3.90.230.10:FF:000004">
    <property type="entry name" value="xaa-Pro aminopeptidase 1 isoform X1"/>
    <property type="match status" value="1"/>
</dbReference>
<keyword evidence="3" id="KW-0378">Hydrolase</keyword>
<dbReference type="OrthoDB" id="9806388at2"/>
<reference evidence="8" key="1">
    <citation type="submission" date="2017-01" db="EMBL/GenBank/DDBJ databases">
        <authorList>
            <person name="Wolfgang W.J."/>
            <person name="Cole J."/>
            <person name="Wroblewski D."/>
            <person name="Mcginnis J."/>
            <person name="Musser K.A."/>
        </authorList>
    </citation>
    <scope>NUCLEOTIDE SEQUENCE [LARGE SCALE GENOMIC DNA]</scope>
    <source>
        <strain evidence="8">DSM 19151</strain>
    </source>
</reference>
<dbReference type="Pfam" id="PF00557">
    <property type="entry name" value="Peptidase_M24"/>
    <property type="match status" value="1"/>
</dbReference>
<dbReference type="AlphaFoldDB" id="A0A1X3D8Z6"/>
<dbReference type="RefSeq" id="WP_085366088.1">
    <property type="nucleotide sequence ID" value="NZ_CAUJPZ010000031.1"/>
</dbReference>
<evidence type="ECO:0000259" key="5">
    <source>
        <dbReference type="Pfam" id="PF01321"/>
    </source>
</evidence>
<evidence type="ECO:0000259" key="6">
    <source>
        <dbReference type="Pfam" id="PF16188"/>
    </source>
</evidence>
<keyword evidence="7" id="KW-0031">Aminopeptidase</keyword>
<dbReference type="GeneID" id="94581294"/>
<dbReference type="PANTHER" id="PTHR43763:SF6">
    <property type="entry name" value="XAA-PRO AMINOPEPTIDASE 1"/>
    <property type="match status" value="1"/>
</dbReference>
<proteinExistence type="inferred from homology"/>
<dbReference type="Pfam" id="PF16188">
    <property type="entry name" value="Peptidase_M24_C"/>
    <property type="match status" value="1"/>
</dbReference>
<dbReference type="Gene3D" id="3.90.230.10">
    <property type="entry name" value="Creatinase/methionine aminopeptidase superfamily"/>
    <property type="match status" value="1"/>
</dbReference>
<dbReference type="InterPro" id="IPR000587">
    <property type="entry name" value="Creatinase_N"/>
</dbReference>
<dbReference type="GO" id="GO:0005737">
    <property type="term" value="C:cytoplasm"/>
    <property type="evidence" value="ECO:0007669"/>
    <property type="project" value="UniProtKB-ARBA"/>
</dbReference>
<sequence length="596" mass="64201">MNTPSQRLAALCQAMSAQGFDAWIIPSADPHLSEYLPQHWQARVYVSGFTGSVGTLVVKKDGADLWADSRYWEQAAQQLEGSGIALQKLGFGKTHVEDLAESLPENARVGVAPDMLSLAAKRQLESAFAAKNISLAHDGDILAAIWENRAALPQSPVYPHDAAFVSESAAAKLARVRAAMQEKGADYHLISSLDDTAWLTNLRGSDVPFNPVFLSYLLIGQNQATLFAAPEALTPAARAVLAEAGIGTADYHEAAAALSQIGGSLLLDPAKTAVSTLAQLPDSVRLVESINPSTLFKSIKSAADIAHIRETMRQDGAALCGFFAELEQKLANGETVTELDIDTLLLAHRSRRPHFISPSFNTIAGYNANGALPHYSATPEANAVISGNGLLLIDSGGQYQGGTTDITRVMPVGTPTAAQKRDFTLVLKAHIALAQAVFPENILSPMLDAICRAPLWQAQCDYGHGTGHGVGYFLNVHEGPQVISYHAAPNPNHAMKAGMFSSNEPGLYRPQQWGIRIENLVVNQAVENPAETAFGRFLCFETVTLCPIDTRLVDTALMTAAETEWLNRYHAEVREKLLPLVEDAARVWLEERTAAV</sequence>
<evidence type="ECO:0000256" key="1">
    <source>
        <dbReference type="ARBA" id="ARBA00008766"/>
    </source>
</evidence>
<accession>A0A1X3D8Z6</accession>
<protein>
    <submittedName>
        <fullName evidence="7">Xaa-Pro aminopeptidase</fullName>
    </submittedName>
</protein>